<reference evidence="1" key="1">
    <citation type="submission" date="2019-08" db="EMBL/GenBank/DDBJ databases">
        <authorList>
            <person name="Kucharzyk K."/>
            <person name="Murdoch R.W."/>
            <person name="Higgins S."/>
            <person name="Loffler F."/>
        </authorList>
    </citation>
    <scope>NUCLEOTIDE SEQUENCE</scope>
</reference>
<comment type="caution">
    <text evidence="1">The sequence shown here is derived from an EMBL/GenBank/DDBJ whole genome shotgun (WGS) entry which is preliminary data.</text>
</comment>
<gene>
    <name evidence="1" type="ORF">SDC9_74037</name>
</gene>
<dbReference type="EMBL" id="VSSQ01005015">
    <property type="protein sequence ID" value="MPM27525.1"/>
    <property type="molecule type" value="Genomic_DNA"/>
</dbReference>
<protein>
    <submittedName>
        <fullName evidence="1">Uncharacterized protein</fullName>
    </submittedName>
</protein>
<name>A0A644YG18_9ZZZZ</name>
<dbReference type="AlphaFoldDB" id="A0A644YG18"/>
<organism evidence="1">
    <name type="scientific">bioreactor metagenome</name>
    <dbReference type="NCBI Taxonomy" id="1076179"/>
    <lineage>
        <taxon>unclassified sequences</taxon>
        <taxon>metagenomes</taxon>
        <taxon>ecological metagenomes</taxon>
    </lineage>
</organism>
<accession>A0A644YG18</accession>
<proteinExistence type="predicted"/>
<evidence type="ECO:0000313" key="1">
    <source>
        <dbReference type="EMBL" id="MPM27525.1"/>
    </source>
</evidence>
<sequence length="75" mass="8720">MRTKETMNTSVGTNYASHTMSAREAFSRPATRDYRETYLLLSDFGISINQSEIPEFRFLHDLIRWRTAYIQAALA</sequence>